<accession>A0ABR5VFL3</accession>
<dbReference type="EMBL" id="LSYU01000055">
    <property type="protein sequence ID" value="KXX64513.1"/>
    <property type="molecule type" value="Genomic_DNA"/>
</dbReference>
<evidence type="ECO:0000313" key="2">
    <source>
        <dbReference type="EMBL" id="KXX64513.1"/>
    </source>
</evidence>
<dbReference type="PROSITE" id="PS51257">
    <property type="entry name" value="PROKAR_LIPOPROTEIN"/>
    <property type="match status" value="1"/>
</dbReference>
<organism evidence="2 3">
    <name type="scientific">Marichromatium gracile</name>
    <name type="common">Chromatium gracile</name>
    <dbReference type="NCBI Taxonomy" id="1048"/>
    <lineage>
        <taxon>Bacteria</taxon>
        <taxon>Pseudomonadati</taxon>
        <taxon>Pseudomonadota</taxon>
        <taxon>Gammaproteobacteria</taxon>
        <taxon>Chromatiales</taxon>
        <taxon>Chromatiaceae</taxon>
        <taxon>Marichromatium</taxon>
    </lineage>
</organism>
<proteinExistence type="predicted"/>
<dbReference type="SUPFAM" id="SSF46626">
    <property type="entry name" value="Cytochrome c"/>
    <property type="match status" value="1"/>
</dbReference>
<name>A0ABR5VFL3_MARGR</name>
<dbReference type="Pfam" id="PF07635">
    <property type="entry name" value="PSCyt1"/>
    <property type="match status" value="1"/>
</dbReference>
<reference evidence="2 3" key="1">
    <citation type="submission" date="2016-02" db="EMBL/GenBank/DDBJ databases">
        <title>Genome sequence of Marichromatium gracile YL-28, a purple sulfur bacterium.</title>
        <authorList>
            <person name="Zhao C."/>
            <person name="Hong X."/>
            <person name="Chen S."/>
            <person name="Yang S."/>
        </authorList>
    </citation>
    <scope>NUCLEOTIDE SEQUENCE [LARGE SCALE GENOMIC DNA]</scope>
    <source>
        <strain evidence="2 3">YL28</strain>
    </source>
</reference>
<dbReference type="PANTHER" id="PTHR35889:SF3">
    <property type="entry name" value="F-BOX DOMAIN-CONTAINING PROTEIN"/>
    <property type="match status" value="1"/>
</dbReference>
<evidence type="ECO:0000313" key="3">
    <source>
        <dbReference type="Proteomes" id="UP000075766"/>
    </source>
</evidence>
<dbReference type="RefSeq" id="WP_062275432.1">
    <property type="nucleotide sequence ID" value="NZ_LSYU01000055.1"/>
</dbReference>
<dbReference type="InterPro" id="IPR036909">
    <property type="entry name" value="Cyt_c-like_dom_sf"/>
</dbReference>
<feature type="domain" description="Cytochrome C Planctomycete-type" evidence="1">
    <location>
        <begin position="41"/>
        <end position="100"/>
    </location>
</feature>
<dbReference type="Proteomes" id="UP000075766">
    <property type="component" value="Unassembled WGS sequence"/>
</dbReference>
<sequence length="125" mass="13381">MTSRIRTIAMGLPALLVLGGCGQQDRITYEVHIQPLLETHCVECHLPGGAGAEASGFQVVSYDTLMKGTKFGPVVVPGDALSSSLYRLLAGEVDQSIRMPHGKDPLAPEQVALVETWIEQGAPER</sequence>
<keyword evidence="3" id="KW-1185">Reference proteome</keyword>
<protein>
    <recommendedName>
        <fullName evidence="1">Cytochrome C Planctomycete-type domain-containing protein</fullName>
    </recommendedName>
</protein>
<dbReference type="PANTHER" id="PTHR35889">
    <property type="entry name" value="CYCLOINULO-OLIGOSACCHARIDE FRUCTANOTRANSFERASE-RELATED"/>
    <property type="match status" value="1"/>
</dbReference>
<gene>
    <name evidence="2" type="ORF">AY586_02785</name>
</gene>
<dbReference type="InterPro" id="IPR011429">
    <property type="entry name" value="Cyt_c_Planctomycete-type"/>
</dbReference>
<evidence type="ECO:0000259" key="1">
    <source>
        <dbReference type="Pfam" id="PF07635"/>
    </source>
</evidence>
<comment type="caution">
    <text evidence="2">The sequence shown here is derived from an EMBL/GenBank/DDBJ whole genome shotgun (WGS) entry which is preliminary data.</text>
</comment>